<dbReference type="Proteomes" id="UP000293925">
    <property type="component" value="Unassembled WGS sequence"/>
</dbReference>
<evidence type="ECO:0000313" key="2">
    <source>
        <dbReference type="EMBL" id="TCD28530.1"/>
    </source>
</evidence>
<dbReference type="SUPFAM" id="SSF53067">
    <property type="entry name" value="Actin-like ATPase domain"/>
    <property type="match status" value="1"/>
</dbReference>
<name>A0A4R0PZ63_9SPHI</name>
<dbReference type="InterPro" id="IPR043129">
    <property type="entry name" value="ATPase_NBD"/>
</dbReference>
<proteinExistence type="inferred from homology"/>
<dbReference type="AlphaFoldDB" id="A0A4R0PZ63"/>
<dbReference type="PANTHER" id="PTHR18964">
    <property type="entry name" value="ROK (REPRESSOR, ORF, KINASE) FAMILY"/>
    <property type="match status" value="1"/>
</dbReference>
<dbReference type="Pfam" id="PF00480">
    <property type="entry name" value="ROK"/>
    <property type="match status" value="1"/>
</dbReference>
<evidence type="ECO:0000313" key="3">
    <source>
        <dbReference type="Proteomes" id="UP000293925"/>
    </source>
</evidence>
<dbReference type="Gene3D" id="3.30.420.40">
    <property type="match status" value="2"/>
</dbReference>
<dbReference type="InterPro" id="IPR000600">
    <property type="entry name" value="ROK"/>
</dbReference>
<comment type="similarity">
    <text evidence="1">Belongs to the ROK (NagC/XylR) family.</text>
</comment>
<accession>A0A4R0PZ63</accession>
<comment type="caution">
    <text evidence="2">The sequence shown here is derived from an EMBL/GenBank/DDBJ whole genome shotgun (WGS) entry which is preliminary data.</text>
</comment>
<protein>
    <submittedName>
        <fullName evidence="2">ROK family protein</fullName>
    </submittedName>
</protein>
<reference evidence="2 3" key="1">
    <citation type="submission" date="2019-02" db="EMBL/GenBank/DDBJ databases">
        <title>Pedobacter sp. RP-3-21 sp. nov., isolated from Arctic soil.</title>
        <authorList>
            <person name="Dahal R.H."/>
        </authorList>
    </citation>
    <scope>NUCLEOTIDE SEQUENCE [LARGE SCALE GENOMIC DNA]</scope>
    <source>
        <strain evidence="2 3">RP-3-21</strain>
    </source>
</reference>
<dbReference type="EMBL" id="SJSO01000003">
    <property type="protein sequence ID" value="TCD28530.1"/>
    <property type="molecule type" value="Genomic_DNA"/>
</dbReference>
<evidence type="ECO:0000256" key="1">
    <source>
        <dbReference type="ARBA" id="ARBA00006479"/>
    </source>
</evidence>
<dbReference type="OrthoDB" id="49666at2"/>
<dbReference type="PANTHER" id="PTHR18964:SF149">
    <property type="entry name" value="BIFUNCTIONAL UDP-N-ACETYLGLUCOSAMINE 2-EPIMERASE_N-ACETYLMANNOSAMINE KINASE"/>
    <property type="match status" value="1"/>
</dbReference>
<organism evidence="2 3">
    <name type="scientific">Pedobacter psychrodurus</name>
    <dbReference type="NCBI Taxonomy" id="2530456"/>
    <lineage>
        <taxon>Bacteria</taxon>
        <taxon>Pseudomonadati</taxon>
        <taxon>Bacteroidota</taxon>
        <taxon>Sphingobacteriia</taxon>
        <taxon>Sphingobacteriales</taxon>
        <taxon>Sphingobacteriaceae</taxon>
        <taxon>Pedobacter</taxon>
    </lineage>
</organism>
<sequence>MKNIVMGVDIGGSHITALLIDIDKKEEIQGSWSRENLDSNASADRIIDAWAATIEKSIRSYQLFPARINIAMPGPMDYQKGICKIKGQGKYEALYGLNIKNMLAIRLGLSSSDINFVNDAASFLKGELFKGSLNNVSQAIGLTLGTGLGTAHTENGCVKDTDLWKMPFLKGVAEDYISTRWFIKRFHEMTGIKVMDVKDLVDNHKGSPYFNAVFLEFSVNLAKFLYKFIRIKMPLAVVIGGNIANAEEFFLENTRRFLASKMGYSFPVEKSLLGEKATLLGAGASI</sequence>
<keyword evidence="3" id="KW-1185">Reference proteome</keyword>
<gene>
    <name evidence="2" type="ORF">EZ456_03825</name>
</gene>
<dbReference type="RefSeq" id="WP_131527470.1">
    <property type="nucleotide sequence ID" value="NZ_SJSO01000003.1"/>
</dbReference>